<dbReference type="Pfam" id="PF01370">
    <property type="entry name" value="Epimerase"/>
    <property type="match status" value="1"/>
</dbReference>
<gene>
    <name evidence="2" type="ORF">MKW94_023856</name>
</gene>
<keyword evidence="3" id="KW-1185">Reference proteome</keyword>
<dbReference type="PANTHER" id="PTHR43725:SF8">
    <property type="entry name" value="CHLOROPLAST STEM-LOOP BINDING PROTEIN OF 41 KDA B, CHLOROPLASTIC"/>
    <property type="match status" value="1"/>
</dbReference>
<dbReference type="FunFam" id="3.40.50.720:FF:000313">
    <property type="entry name" value="Chloroplast stem-loop binding protein of 41 kDa b, chloroplastic"/>
    <property type="match status" value="1"/>
</dbReference>
<evidence type="ECO:0000313" key="3">
    <source>
        <dbReference type="Proteomes" id="UP001177140"/>
    </source>
</evidence>
<feature type="domain" description="NAD-dependent epimerase/dehydratase" evidence="1">
    <location>
        <begin position="59"/>
        <end position="276"/>
    </location>
</feature>
<accession>A0AA41SKH1</accession>
<dbReference type="SUPFAM" id="SSF51735">
    <property type="entry name" value="NAD(P)-binding Rossmann-fold domains"/>
    <property type="match status" value="1"/>
</dbReference>
<organism evidence="2 3">
    <name type="scientific">Papaver nudicaule</name>
    <name type="common">Iceland poppy</name>
    <dbReference type="NCBI Taxonomy" id="74823"/>
    <lineage>
        <taxon>Eukaryota</taxon>
        <taxon>Viridiplantae</taxon>
        <taxon>Streptophyta</taxon>
        <taxon>Embryophyta</taxon>
        <taxon>Tracheophyta</taxon>
        <taxon>Spermatophyta</taxon>
        <taxon>Magnoliopsida</taxon>
        <taxon>Ranunculales</taxon>
        <taxon>Papaveraceae</taxon>
        <taxon>Papaveroideae</taxon>
        <taxon>Papaver</taxon>
    </lineage>
</organism>
<comment type="caution">
    <text evidence="2">The sequence shown here is derived from an EMBL/GenBank/DDBJ whole genome shotgun (WGS) entry which is preliminary data.</text>
</comment>
<protein>
    <recommendedName>
        <fullName evidence="1">NAD-dependent epimerase/dehydratase domain-containing protein</fullName>
    </recommendedName>
</protein>
<name>A0AA41SKH1_PAPNU</name>
<dbReference type="EMBL" id="JAJJMA010168088">
    <property type="protein sequence ID" value="MCL7036450.1"/>
    <property type="molecule type" value="Genomic_DNA"/>
</dbReference>
<dbReference type="GO" id="GO:0003978">
    <property type="term" value="F:UDP-glucose 4-epimerase activity"/>
    <property type="evidence" value="ECO:0007669"/>
    <property type="project" value="TreeGrafter"/>
</dbReference>
<sequence length="381" mass="42968">MATSRLVVAQQKQPSSCLLPPSSLSDFNGIRLKHQIQYKRKEWQTRAALQVKASAAKKILIMGGTRFIGIFLCRQLVKEGHQVTLFTRGKAPISQQLPGESEQDYLDYSSKIKHLKGDRKDYDFVKTSLAAEGFDVVYDINGREAEEVEPILDALPKLEQYIYCSSAGVYLKSDLLPHFEVDAVDPKSRHKGKLETESLLVSKGVNWTSLRPVYIYGPLNYNPVEEWFFHRLKAGRPIPIPNSGNQITQLGHVKDLATAFIKVLGNDKASQQVFNISGDKYVTFDGLARACAKAGGFPEPELVHYNPKDFDFGKKKAFPFRDQHFFASIEKAKSELGWKPEFDLVEGLTDSYNLDFGRGTFRKAADFTTDDMILEKCFVPQ</sequence>
<reference evidence="2" key="1">
    <citation type="submission" date="2022-03" db="EMBL/GenBank/DDBJ databases">
        <title>A functionally conserved STORR gene fusion in Papaver species that diverged 16.8 million years ago.</title>
        <authorList>
            <person name="Catania T."/>
        </authorList>
    </citation>
    <scope>NUCLEOTIDE SEQUENCE</scope>
    <source>
        <strain evidence="2">S-191538</strain>
    </source>
</reference>
<proteinExistence type="predicted"/>
<dbReference type="AlphaFoldDB" id="A0AA41SKH1"/>
<evidence type="ECO:0000259" key="1">
    <source>
        <dbReference type="Pfam" id="PF01370"/>
    </source>
</evidence>
<dbReference type="Gene3D" id="3.40.50.720">
    <property type="entry name" value="NAD(P)-binding Rossmann-like Domain"/>
    <property type="match status" value="1"/>
</dbReference>
<dbReference type="InterPro" id="IPR036291">
    <property type="entry name" value="NAD(P)-bd_dom_sf"/>
</dbReference>
<dbReference type="PANTHER" id="PTHR43725">
    <property type="entry name" value="UDP-GLUCOSE 4-EPIMERASE"/>
    <property type="match status" value="1"/>
</dbReference>
<dbReference type="GO" id="GO:0005829">
    <property type="term" value="C:cytosol"/>
    <property type="evidence" value="ECO:0007669"/>
    <property type="project" value="TreeGrafter"/>
</dbReference>
<evidence type="ECO:0000313" key="2">
    <source>
        <dbReference type="EMBL" id="MCL7036450.1"/>
    </source>
</evidence>
<dbReference type="Proteomes" id="UP001177140">
    <property type="component" value="Unassembled WGS sequence"/>
</dbReference>
<dbReference type="GO" id="GO:0005996">
    <property type="term" value="P:monosaccharide metabolic process"/>
    <property type="evidence" value="ECO:0007669"/>
    <property type="project" value="TreeGrafter"/>
</dbReference>
<dbReference type="InterPro" id="IPR001509">
    <property type="entry name" value="Epimerase_deHydtase"/>
</dbReference>
<dbReference type="CDD" id="cd05265">
    <property type="entry name" value="SDR_a1"/>
    <property type="match status" value="1"/>
</dbReference>